<dbReference type="InterPro" id="IPR011417">
    <property type="entry name" value="ANTH_dom"/>
</dbReference>
<dbReference type="OrthoDB" id="44015at2759"/>
<dbReference type="Gene3D" id="1.20.58.150">
    <property type="entry name" value="ANTH domain"/>
    <property type="match status" value="1"/>
</dbReference>
<dbReference type="GO" id="GO:0008021">
    <property type="term" value="C:synaptic vesicle"/>
    <property type="evidence" value="ECO:0007669"/>
    <property type="project" value="TreeGrafter"/>
</dbReference>
<dbReference type="InterPro" id="IPR014712">
    <property type="entry name" value="ANTH_dom_sf"/>
</dbReference>
<gene>
    <name evidence="2" type="ORF">GPUH_LOCUS22768</name>
</gene>
<evidence type="ECO:0000313" key="3">
    <source>
        <dbReference type="Proteomes" id="UP000271098"/>
    </source>
</evidence>
<dbReference type="GO" id="GO:0005546">
    <property type="term" value="F:phosphatidylinositol-4,5-bisphosphate binding"/>
    <property type="evidence" value="ECO:0007669"/>
    <property type="project" value="TreeGrafter"/>
</dbReference>
<dbReference type="InterPro" id="IPR045192">
    <property type="entry name" value="AP180-like"/>
</dbReference>
<dbReference type="AlphaFoldDB" id="A0A183EP77"/>
<protein>
    <submittedName>
        <fullName evidence="4">ANTH domain-containing protein</fullName>
    </submittedName>
</protein>
<dbReference type="WBParaSite" id="GPUH_0002279501-mRNA-1">
    <property type="protein sequence ID" value="GPUH_0002279501-mRNA-1"/>
    <property type="gene ID" value="GPUH_0002279501"/>
</dbReference>
<dbReference type="GO" id="GO:0030136">
    <property type="term" value="C:clathrin-coated vesicle"/>
    <property type="evidence" value="ECO:0007669"/>
    <property type="project" value="InterPro"/>
</dbReference>
<dbReference type="GO" id="GO:0032050">
    <property type="term" value="F:clathrin heavy chain binding"/>
    <property type="evidence" value="ECO:0007669"/>
    <property type="project" value="TreeGrafter"/>
</dbReference>
<dbReference type="GO" id="GO:0005545">
    <property type="term" value="F:1-phosphatidylinositol binding"/>
    <property type="evidence" value="ECO:0007669"/>
    <property type="project" value="InterPro"/>
</dbReference>
<dbReference type="GO" id="GO:0072583">
    <property type="term" value="P:clathrin-dependent endocytosis"/>
    <property type="evidence" value="ECO:0007669"/>
    <property type="project" value="InterPro"/>
</dbReference>
<evidence type="ECO:0000313" key="2">
    <source>
        <dbReference type="EMBL" id="VDN40519.1"/>
    </source>
</evidence>
<organism evidence="4">
    <name type="scientific">Gongylonema pulchrum</name>
    <dbReference type="NCBI Taxonomy" id="637853"/>
    <lineage>
        <taxon>Eukaryota</taxon>
        <taxon>Metazoa</taxon>
        <taxon>Ecdysozoa</taxon>
        <taxon>Nematoda</taxon>
        <taxon>Chromadorea</taxon>
        <taxon>Rhabditida</taxon>
        <taxon>Spirurina</taxon>
        <taxon>Spiruromorpha</taxon>
        <taxon>Spiruroidea</taxon>
        <taxon>Gongylonematidae</taxon>
        <taxon>Gongylonema</taxon>
    </lineage>
</organism>
<keyword evidence="3" id="KW-1185">Reference proteome</keyword>
<dbReference type="Pfam" id="PF07651">
    <property type="entry name" value="ANTH"/>
    <property type="match status" value="1"/>
</dbReference>
<evidence type="ECO:0000313" key="4">
    <source>
        <dbReference type="WBParaSite" id="GPUH_0002279501-mRNA-1"/>
    </source>
</evidence>
<dbReference type="GO" id="GO:0098894">
    <property type="term" value="C:extrinsic component of presynaptic endocytic zone membrane"/>
    <property type="evidence" value="ECO:0007669"/>
    <property type="project" value="TreeGrafter"/>
</dbReference>
<dbReference type="Proteomes" id="UP000271098">
    <property type="component" value="Unassembled WGS sequence"/>
</dbReference>
<sequence length="357" mass="39603">MSQHVRRYGKYISEKIYTYRLCAFDFCKVKRGREDGLLRTMNTDKVVAVYALENYIQNDGDLLLKTLPILQNQIDALLEFQVTSAELNNGVINCSFILLFRDLIRLFACYNDGIINLLEKYFDMHKKQCREALDAYKSFLLRLDKVASFLKVAESVGIDRTEIPDLTRAPASLLEALEAHLIHLEGGKAPPNIHHQQYTVAMAQSTPLFSSTQTGVIDDSAKQKYLQEEKERLRLFEVAPAGTGSARSLPVKPSDDLLGLFDPMPAGTVTVTTAYGMAPASATSQPVVLDPTNPFAQNAFQQQPASVMSPNSSAPDFSCYKGVGSRIKYVAVTLVVIISKSWQHLPAELSSAQIRCA</sequence>
<reference evidence="2 3" key="2">
    <citation type="submission" date="2018-11" db="EMBL/GenBank/DDBJ databases">
        <authorList>
            <consortium name="Pathogen Informatics"/>
        </authorList>
    </citation>
    <scope>NUCLEOTIDE SEQUENCE [LARGE SCALE GENOMIC DNA]</scope>
</reference>
<proteinExistence type="predicted"/>
<dbReference type="GO" id="GO:0005905">
    <property type="term" value="C:clathrin-coated pit"/>
    <property type="evidence" value="ECO:0007669"/>
    <property type="project" value="TreeGrafter"/>
</dbReference>
<reference evidence="4" key="1">
    <citation type="submission" date="2016-06" db="UniProtKB">
        <authorList>
            <consortium name="WormBaseParasite"/>
        </authorList>
    </citation>
    <scope>IDENTIFICATION</scope>
</reference>
<evidence type="ECO:0000259" key="1">
    <source>
        <dbReference type="Pfam" id="PF07651"/>
    </source>
</evidence>
<dbReference type="PANTHER" id="PTHR22951:SF5">
    <property type="entry name" value="PHOSPHATIDYLINOSITOL-BINDING CLATHRIN ASSEMBLY PROTEIN LAP"/>
    <property type="match status" value="1"/>
</dbReference>
<dbReference type="GO" id="GO:0016185">
    <property type="term" value="P:synaptic vesicle budding from presynaptic endocytic zone membrane"/>
    <property type="evidence" value="ECO:0007669"/>
    <property type="project" value="TreeGrafter"/>
</dbReference>
<dbReference type="GO" id="GO:0000149">
    <property type="term" value="F:SNARE binding"/>
    <property type="evidence" value="ECO:0007669"/>
    <property type="project" value="TreeGrafter"/>
</dbReference>
<dbReference type="EMBL" id="UYRT01095917">
    <property type="protein sequence ID" value="VDN40519.1"/>
    <property type="molecule type" value="Genomic_DNA"/>
</dbReference>
<dbReference type="SUPFAM" id="SSF89009">
    <property type="entry name" value="GAT-like domain"/>
    <property type="match status" value="1"/>
</dbReference>
<feature type="domain" description="AP180 N-terminal homology (ANTH)" evidence="1">
    <location>
        <begin position="1"/>
        <end position="181"/>
    </location>
</feature>
<accession>A0A183EP77</accession>
<name>A0A183EP77_9BILA</name>
<dbReference type="PANTHER" id="PTHR22951">
    <property type="entry name" value="CLATHRIN ASSEMBLY PROTEIN"/>
    <property type="match status" value="1"/>
</dbReference>
<dbReference type="GO" id="GO:0048268">
    <property type="term" value="P:clathrin coat assembly"/>
    <property type="evidence" value="ECO:0007669"/>
    <property type="project" value="InterPro"/>
</dbReference>